<organism evidence="6 7">
    <name type="scientific">Glycocaulis alkaliphilus</name>
    <dbReference type="NCBI Taxonomy" id="1434191"/>
    <lineage>
        <taxon>Bacteria</taxon>
        <taxon>Pseudomonadati</taxon>
        <taxon>Pseudomonadota</taxon>
        <taxon>Alphaproteobacteria</taxon>
        <taxon>Maricaulales</taxon>
        <taxon>Maricaulaceae</taxon>
        <taxon>Glycocaulis</taxon>
    </lineage>
</organism>
<name>A0A3T0E700_9PROT</name>
<dbReference type="NCBIfam" id="TIGR00326">
    <property type="entry name" value="eubact_ribD"/>
    <property type="match status" value="1"/>
</dbReference>
<dbReference type="Gene3D" id="3.40.140.10">
    <property type="entry name" value="Cytidine Deaminase, domain 2"/>
    <property type="match status" value="1"/>
</dbReference>
<keyword evidence="3" id="KW-0686">Riboflavin biosynthesis</keyword>
<evidence type="ECO:0000256" key="5">
    <source>
        <dbReference type="ARBA" id="ARBA00022833"/>
    </source>
</evidence>
<dbReference type="PANTHER" id="PTHR11079">
    <property type="entry name" value="CYTOSINE DEAMINASE FAMILY MEMBER"/>
    <property type="match status" value="1"/>
</dbReference>
<evidence type="ECO:0000313" key="6">
    <source>
        <dbReference type="EMBL" id="AZU03044.1"/>
    </source>
</evidence>
<keyword evidence="4" id="KW-0479">Metal-binding</keyword>
<dbReference type="Proteomes" id="UP000286954">
    <property type="component" value="Chromosome"/>
</dbReference>
<comment type="pathway">
    <text evidence="1">Cofactor biosynthesis; riboflavin biosynthesis; 5-amino-6-(D-ribitylamino)uracil from GTP: step 2/4.</text>
</comment>
<dbReference type="EMBL" id="CP018911">
    <property type="protein sequence ID" value="AZU03044.1"/>
    <property type="molecule type" value="Genomic_DNA"/>
</dbReference>
<dbReference type="Pfam" id="PF00383">
    <property type="entry name" value="dCMP_cyt_deam_1"/>
    <property type="match status" value="1"/>
</dbReference>
<evidence type="ECO:0000256" key="2">
    <source>
        <dbReference type="ARBA" id="ARBA00012766"/>
    </source>
</evidence>
<dbReference type="PROSITE" id="PS51747">
    <property type="entry name" value="CYT_DCMP_DEAMINASES_2"/>
    <property type="match status" value="1"/>
</dbReference>
<evidence type="ECO:0000313" key="7">
    <source>
        <dbReference type="Proteomes" id="UP000286954"/>
    </source>
</evidence>
<dbReference type="PANTHER" id="PTHR11079:SF162">
    <property type="entry name" value="RIBOFLAVIN BIOSYNTHESIS PROTEIN PYRD, CHLOROPLASTIC"/>
    <property type="match status" value="1"/>
</dbReference>
<accession>A0A3T0E700</accession>
<evidence type="ECO:0000256" key="3">
    <source>
        <dbReference type="ARBA" id="ARBA00022619"/>
    </source>
</evidence>
<dbReference type="CDD" id="cd01284">
    <property type="entry name" value="Riboflavin_deaminase-reductase"/>
    <property type="match status" value="1"/>
</dbReference>
<dbReference type="AlphaFoldDB" id="A0A3T0E700"/>
<dbReference type="UniPathway" id="UPA00275">
    <property type="reaction ID" value="UER00401"/>
</dbReference>
<dbReference type="PROSITE" id="PS00903">
    <property type="entry name" value="CYT_DCMP_DEAMINASES_1"/>
    <property type="match status" value="1"/>
</dbReference>
<gene>
    <name evidence="6" type="ORF">X907_0496</name>
</gene>
<evidence type="ECO:0000256" key="1">
    <source>
        <dbReference type="ARBA" id="ARBA00004882"/>
    </source>
</evidence>
<sequence>MPEGLTPSDLRFMDAALALAFSGLGSTAPNPSVGCVIAKNGQVIAIAVTAPGGRPHAEAQALESAGEAARGADVYVTLEPCSHYGQTPPCADALIRAGVARVLIASGDPDPRVSGRGVAMLREAGIQVIEGVRQEAGDTLNAGFFTRVRTGLPLVLQDRRANIFDADLVPGPDESVDQAIQRLGREGMTRVRVAR</sequence>
<keyword evidence="7" id="KW-1185">Reference proteome</keyword>
<dbReference type="RefSeq" id="WP_233352491.1">
    <property type="nucleotide sequence ID" value="NZ_BMFB01000002.1"/>
</dbReference>
<reference evidence="6 7" key="1">
    <citation type="submission" date="2016-12" db="EMBL/GenBank/DDBJ databases">
        <title>The genome of dimorphic prosthecate Glycocaulis alkaliphilus 6b-8t, isolated from crude oil dictates its adaptability in petroleum environments.</title>
        <authorList>
            <person name="Wu X.-L."/>
            <person name="Geng S."/>
        </authorList>
    </citation>
    <scope>NUCLEOTIDE SEQUENCE [LARGE SCALE GENOMIC DNA]</scope>
    <source>
        <strain evidence="6 7">6B-8</strain>
    </source>
</reference>
<protein>
    <recommendedName>
        <fullName evidence="2">diaminohydroxyphosphoribosylaminopyrimidine deaminase</fullName>
        <ecNumber evidence="2">3.5.4.26</ecNumber>
    </recommendedName>
</protein>
<dbReference type="EC" id="3.5.4.26" evidence="2"/>
<proteinExistence type="predicted"/>
<dbReference type="SUPFAM" id="SSF53927">
    <property type="entry name" value="Cytidine deaminase-like"/>
    <property type="match status" value="1"/>
</dbReference>
<dbReference type="InterPro" id="IPR004794">
    <property type="entry name" value="Eubact_RibD"/>
</dbReference>
<dbReference type="InterPro" id="IPR016193">
    <property type="entry name" value="Cytidine_deaminase-like"/>
</dbReference>
<evidence type="ECO:0000256" key="4">
    <source>
        <dbReference type="ARBA" id="ARBA00022723"/>
    </source>
</evidence>
<dbReference type="GO" id="GO:0008835">
    <property type="term" value="F:diaminohydroxyphosphoribosylaminopyrimidine deaminase activity"/>
    <property type="evidence" value="ECO:0007669"/>
    <property type="project" value="UniProtKB-EC"/>
</dbReference>
<dbReference type="InterPro" id="IPR016192">
    <property type="entry name" value="APOBEC/CMP_deaminase_Zn-bd"/>
</dbReference>
<dbReference type="KEGG" id="gak:X907_0496"/>
<dbReference type="InterPro" id="IPR002125">
    <property type="entry name" value="CMP_dCMP_dom"/>
</dbReference>
<dbReference type="GO" id="GO:0009231">
    <property type="term" value="P:riboflavin biosynthetic process"/>
    <property type="evidence" value="ECO:0007669"/>
    <property type="project" value="UniProtKB-UniPathway"/>
</dbReference>
<keyword evidence="5" id="KW-0862">Zinc</keyword>
<dbReference type="GO" id="GO:0008270">
    <property type="term" value="F:zinc ion binding"/>
    <property type="evidence" value="ECO:0007669"/>
    <property type="project" value="InterPro"/>
</dbReference>